<keyword evidence="3" id="KW-1185">Reference proteome</keyword>
<name>A0A542DNM8_AMYCI</name>
<evidence type="ECO:0000313" key="3">
    <source>
        <dbReference type="Proteomes" id="UP000320876"/>
    </source>
</evidence>
<protein>
    <submittedName>
        <fullName evidence="2">Uncharacterized protein</fullName>
    </submittedName>
</protein>
<sequence>MAIQPMADAKPREPASSAEYNKVTANIRDLDERLRDADDRLRDADDRLTEATDTNARQDAVISDISVATNHPDHGNAALDRRVTTVETNQGERGSHGTVYAEIEALKAAPGGQDPPTVADDTTLYGDIISSRARTDCPHGETWSNGYMSASATISPKAFTATEVRFAIGTAAEGPGTFDLKVYTGPDLSSLAEHAHITGSTHVTTVGVKRVAIPELAISAGDVVAICAIVLGWTTVPKAASTLAISAAGSQAWIGEVPYSVYQGGRDRPPPATLDLHAGHWTRANQVFWFALA</sequence>
<feature type="region of interest" description="Disordered" evidence="1">
    <location>
        <begin position="1"/>
        <end position="21"/>
    </location>
</feature>
<evidence type="ECO:0000313" key="2">
    <source>
        <dbReference type="EMBL" id="TQJ04700.1"/>
    </source>
</evidence>
<comment type="caution">
    <text evidence="2">The sequence shown here is derived from an EMBL/GenBank/DDBJ whole genome shotgun (WGS) entry which is preliminary data.</text>
</comment>
<proteinExistence type="predicted"/>
<reference evidence="2 3" key="1">
    <citation type="submission" date="2019-06" db="EMBL/GenBank/DDBJ databases">
        <title>Sequencing the genomes of 1000 actinobacteria strains.</title>
        <authorList>
            <person name="Klenk H.-P."/>
        </authorList>
    </citation>
    <scope>NUCLEOTIDE SEQUENCE [LARGE SCALE GENOMIC DNA]</scope>
    <source>
        <strain evidence="2 3">DSM 45679</strain>
    </source>
</reference>
<dbReference type="EMBL" id="VFML01000001">
    <property type="protein sequence ID" value="TQJ04700.1"/>
    <property type="molecule type" value="Genomic_DNA"/>
</dbReference>
<organism evidence="2 3">
    <name type="scientific">Amycolatopsis cihanbeyliensis</name>
    <dbReference type="NCBI Taxonomy" id="1128664"/>
    <lineage>
        <taxon>Bacteria</taxon>
        <taxon>Bacillati</taxon>
        <taxon>Actinomycetota</taxon>
        <taxon>Actinomycetes</taxon>
        <taxon>Pseudonocardiales</taxon>
        <taxon>Pseudonocardiaceae</taxon>
        <taxon>Amycolatopsis</taxon>
    </lineage>
</organism>
<dbReference type="AlphaFoldDB" id="A0A542DNM8"/>
<evidence type="ECO:0000256" key="1">
    <source>
        <dbReference type="SAM" id="MobiDB-lite"/>
    </source>
</evidence>
<gene>
    <name evidence="2" type="ORF">FB471_4507</name>
</gene>
<dbReference type="Proteomes" id="UP000320876">
    <property type="component" value="Unassembled WGS sequence"/>
</dbReference>
<accession>A0A542DNM8</accession>